<evidence type="ECO:0000256" key="9">
    <source>
        <dbReference type="SAM" id="Phobius"/>
    </source>
</evidence>
<dbReference type="InterPro" id="IPR003663">
    <property type="entry name" value="Sugar/inositol_transpt"/>
</dbReference>
<protein>
    <recommendedName>
        <fullName evidence="10">Major facilitator superfamily (MFS) profile domain-containing protein</fullName>
    </recommendedName>
</protein>
<sequence>MSGSLRSDPERARESVIRHQFDQSQSQRQINRRCLLILTTIILVVESIRVDYGSYAPLTPSSPLLTPSRSSSSPITKRAHIETIHVNGGTLTFHSTDHTSYSYAYGPSGVKGLLFNKYALGCALFASLGGLEFGYDQGVIANILVMSDFMARFPLTPFQKGAMTACLELGALAGVLFTGTTADRHSRRRSIVSACIIFLIGSIFQTLSSTLTHLFIGRLLGGIGVGALSMLAPLYISEISPPEIRGSLLSLEQLSIVTGVVVGFWLGYWTRNLDGSQSTGEGMGLSWRIPLGVQIIPGLVLMFGIWVMPPSPRLLVLQGKHKEAKEALAKLRGRKLDEDGEFVPSGPGLEKLEMLEMRVEAVIIHRLILDSPSTSRVPSQNLSSSAISINSNRSSINPNLNTSIISVQPRTEDDLKDRKSTWWKEWQAWKKLVDVRYWPRTRVGVGIMFFQQWSGINALLYYAPTLLTSLGFSSTSSTLLIAGGIGITQLLAVFPAILVIDDERIGRRGLLRFGSIITFSAMLTLGFIVWLFDGLWDTVRSAGWVGVAAIYVFTFAYGMSFGPIGWVLPSEVFPLSMRSRGVALSTASNWANNFLVGLLTPILFSLSPTLTFTLFALSSLLALYWVTMYVPETANVALEEMDGLFGDMGCGVGREDARVRVEVSEKLGLTKLIEDIAKEYGGEEGSALHG</sequence>
<dbReference type="InterPro" id="IPR020846">
    <property type="entry name" value="MFS_dom"/>
</dbReference>
<organism evidence="11 12">
    <name type="scientific">Panaeolus cyanescens</name>
    <dbReference type="NCBI Taxonomy" id="181874"/>
    <lineage>
        <taxon>Eukaryota</taxon>
        <taxon>Fungi</taxon>
        <taxon>Dikarya</taxon>
        <taxon>Basidiomycota</taxon>
        <taxon>Agaricomycotina</taxon>
        <taxon>Agaricomycetes</taxon>
        <taxon>Agaricomycetidae</taxon>
        <taxon>Agaricales</taxon>
        <taxon>Agaricineae</taxon>
        <taxon>Galeropsidaceae</taxon>
        <taxon>Panaeolus</taxon>
    </lineage>
</organism>
<evidence type="ECO:0000259" key="10">
    <source>
        <dbReference type="PROSITE" id="PS50850"/>
    </source>
</evidence>
<dbReference type="GO" id="GO:0005351">
    <property type="term" value="F:carbohydrate:proton symporter activity"/>
    <property type="evidence" value="ECO:0007669"/>
    <property type="project" value="TreeGrafter"/>
</dbReference>
<dbReference type="PANTHER" id="PTHR48022">
    <property type="entry name" value="PLASTIDIC GLUCOSE TRANSPORTER 4"/>
    <property type="match status" value="1"/>
</dbReference>
<keyword evidence="4 9" id="KW-0812">Transmembrane</keyword>
<feature type="transmembrane region" description="Helical" evidence="9">
    <location>
        <begin position="510"/>
        <end position="532"/>
    </location>
</feature>
<feature type="transmembrane region" description="Helical" evidence="9">
    <location>
        <begin position="191"/>
        <end position="208"/>
    </location>
</feature>
<dbReference type="EMBL" id="NHTK01000954">
    <property type="protein sequence ID" value="PPR04388.1"/>
    <property type="molecule type" value="Genomic_DNA"/>
</dbReference>
<name>A0A409YMY3_9AGAR</name>
<keyword evidence="5 9" id="KW-1133">Transmembrane helix</keyword>
<feature type="transmembrane region" description="Helical" evidence="9">
    <location>
        <begin position="610"/>
        <end position="631"/>
    </location>
</feature>
<feature type="compositionally biased region" description="Basic and acidic residues" evidence="8">
    <location>
        <begin position="7"/>
        <end position="21"/>
    </location>
</feature>
<feature type="domain" description="Major facilitator superfamily (MFS) profile" evidence="10">
    <location>
        <begin position="122"/>
        <end position="634"/>
    </location>
</feature>
<evidence type="ECO:0000256" key="7">
    <source>
        <dbReference type="ARBA" id="ARBA00049119"/>
    </source>
</evidence>
<feature type="transmembrane region" description="Helical" evidence="9">
    <location>
        <begin position="248"/>
        <end position="269"/>
    </location>
</feature>
<dbReference type="InterPro" id="IPR036259">
    <property type="entry name" value="MFS_trans_sf"/>
</dbReference>
<feature type="transmembrane region" description="Helical" evidence="9">
    <location>
        <begin position="544"/>
        <end position="569"/>
    </location>
</feature>
<dbReference type="PROSITE" id="PS50850">
    <property type="entry name" value="MFS"/>
    <property type="match status" value="1"/>
</dbReference>
<dbReference type="PRINTS" id="PR00171">
    <property type="entry name" value="SUGRTRNSPORT"/>
</dbReference>
<feature type="transmembrane region" description="Helical" evidence="9">
    <location>
        <begin position="581"/>
        <end position="604"/>
    </location>
</feature>
<reference evidence="11 12" key="1">
    <citation type="journal article" date="2018" name="Evol. Lett.">
        <title>Horizontal gene cluster transfer increased hallucinogenic mushroom diversity.</title>
        <authorList>
            <person name="Reynolds H.T."/>
            <person name="Vijayakumar V."/>
            <person name="Gluck-Thaler E."/>
            <person name="Korotkin H.B."/>
            <person name="Matheny P.B."/>
            <person name="Slot J.C."/>
        </authorList>
    </citation>
    <scope>NUCLEOTIDE SEQUENCE [LARGE SCALE GENOMIC DNA]</scope>
    <source>
        <strain evidence="11 12">2629</strain>
    </source>
</reference>
<evidence type="ECO:0000256" key="6">
    <source>
        <dbReference type="ARBA" id="ARBA00023136"/>
    </source>
</evidence>
<dbReference type="GO" id="GO:0016020">
    <property type="term" value="C:membrane"/>
    <property type="evidence" value="ECO:0007669"/>
    <property type="project" value="UniProtKB-SubCell"/>
</dbReference>
<evidence type="ECO:0000256" key="1">
    <source>
        <dbReference type="ARBA" id="ARBA00004141"/>
    </source>
</evidence>
<accession>A0A409YMY3</accession>
<comment type="caution">
    <text evidence="11">The sequence shown here is derived from an EMBL/GenBank/DDBJ whole genome shotgun (WGS) entry which is preliminary data.</text>
</comment>
<keyword evidence="12" id="KW-1185">Reference proteome</keyword>
<evidence type="ECO:0000256" key="8">
    <source>
        <dbReference type="SAM" id="MobiDB-lite"/>
    </source>
</evidence>
<dbReference type="Pfam" id="PF00083">
    <property type="entry name" value="Sugar_tr"/>
    <property type="match status" value="2"/>
</dbReference>
<feature type="transmembrane region" description="Helical" evidence="9">
    <location>
        <begin position="289"/>
        <end position="308"/>
    </location>
</feature>
<feature type="transmembrane region" description="Helical" evidence="9">
    <location>
        <begin position="214"/>
        <end position="236"/>
    </location>
</feature>
<comment type="subcellular location">
    <subcellularLocation>
        <location evidence="1">Membrane</location>
        <topology evidence="1">Multi-pass membrane protein</topology>
    </subcellularLocation>
</comment>
<dbReference type="Gene3D" id="1.20.1250.20">
    <property type="entry name" value="MFS general substrate transporter like domains"/>
    <property type="match status" value="2"/>
</dbReference>
<dbReference type="InParanoid" id="A0A409YMY3"/>
<evidence type="ECO:0000313" key="11">
    <source>
        <dbReference type="EMBL" id="PPR04388.1"/>
    </source>
</evidence>
<comment type="similarity">
    <text evidence="2">Belongs to the major facilitator superfamily. Sugar transporter (TC 2.A.1.1) family.</text>
</comment>
<evidence type="ECO:0000256" key="2">
    <source>
        <dbReference type="ARBA" id="ARBA00010992"/>
    </source>
</evidence>
<dbReference type="InterPro" id="IPR050360">
    <property type="entry name" value="MFS_Sugar_Transporters"/>
</dbReference>
<dbReference type="SUPFAM" id="SSF103473">
    <property type="entry name" value="MFS general substrate transporter"/>
    <property type="match status" value="1"/>
</dbReference>
<dbReference type="PROSITE" id="PS00217">
    <property type="entry name" value="SUGAR_TRANSPORT_2"/>
    <property type="match status" value="1"/>
</dbReference>
<dbReference type="InterPro" id="IPR005828">
    <property type="entry name" value="MFS_sugar_transport-like"/>
</dbReference>
<feature type="transmembrane region" description="Helical" evidence="9">
    <location>
        <begin position="443"/>
        <end position="463"/>
    </location>
</feature>
<dbReference type="InterPro" id="IPR005829">
    <property type="entry name" value="Sugar_transporter_CS"/>
</dbReference>
<feature type="transmembrane region" description="Helical" evidence="9">
    <location>
        <begin position="475"/>
        <end position="498"/>
    </location>
</feature>
<dbReference type="AlphaFoldDB" id="A0A409YMY3"/>
<gene>
    <name evidence="11" type="ORF">CVT24_013217</name>
</gene>
<keyword evidence="6 9" id="KW-0472">Membrane</keyword>
<keyword evidence="3" id="KW-0813">Transport</keyword>
<evidence type="ECO:0000313" key="12">
    <source>
        <dbReference type="Proteomes" id="UP000284842"/>
    </source>
</evidence>
<feature type="region of interest" description="Disordered" evidence="8">
    <location>
        <begin position="1"/>
        <end position="22"/>
    </location>
</feature>
<proteinExistence type="inferred from homology"/>
<dbReference type="Proteomes" id="UP000284842">
    <property type="component" value="Unassembled WGS sequence"/>
</dbReference>
<feature type="transmembrane region" description="Helical" evidence="9">
    <location>
        <begin position="161"/>
        <end position="179"/>
    </location>
</feature>
<comment type="catalytic activity">
    <reaction evidence="7">
        <text>myo-inositol(out) + H(+)(out) = myo-inositol(in) + H(+)(in)</text>
        <dbReference type="Rhea" id="RHEA:60364"/>
        <dbReference type="ChEBI" id="CHEBI:15378"/>
        <dbReference type="ChEBI" id="CHEBI:17268"/>
    </reaction>
</comment>
<dbReference type="OrthoDB" id="8120565at2759"/>
<evidence type="ECO:0000256" key="5">
    <source>
        <dbReference type="ARBA" id="ARBA00022989"/>
    </source>
</evidence>
<evidence type="ECO:0000256" key="3">
    <source>
        <dbReference type="ARBA" id="ARBA00022448"/>
    </source>
</evidence>
<dbReference type="STRING" id="181874.A0A409YMY3"/>
<evidence type="ECO:0000256" key="4">
    <source>
        <dbReference type="ARBA" id="ARBA00022692"/>
    </source>
</evidence>
<dbReference type="PANTHER" id="PTHR48022:SF14">
    <property type="entry name" value="MAJOR FACILITATOR SUPERFAMILY (MFS) PROFILE DOMAIN-CONTAINING PROTEIN-RELATED"/>
    <property type="match status" value="1"/>
</dbReference>